<protein>
    <submittedName>
        <fullName evidence="5">NTP transferase domain-containing protein</fullName>
    </submittedName>
</protein>
<dbReference type="RefSeq" id="WP_015761172.1">
    <property type="nucleotide sequence ID" value="NZ_AP025575.1"/>
</dbReference>
<evidence type="ECO:0000259" key="4">
    <source>
        <dbReference type="Pfam" id="PF12804"/>
    </source>
</evidence>
<feature type="domain" description="Aminoglycoside phosphotransferase" evidence="3">
    <location>
        <begin position="320"/>
        <end position="532"/>
    </location>
</feature>
<gene>
    <name evidence="5" type="ORF">GO726_12540</name>
</gene>
<dbReference type="InterPro" id="IPR025877">
    <property type="entry name" value="MobA-like_NTP_Trfase"/>
</dbReference>
<dbReference type="Gene3D" id="3.30.200.20">
    <property type="entry name" value="Phosphorylase Kinase, domain 1"/>
    <property type="match status" value="1"/>
</dbReference>
<dbReference type="SUPFAM" id="SSF46785">
    <property type="entry name" value="Winged helix' DNA-binding domain"/>
    <property type="match status" value="1"/>
</dbReference>
<dbReference type="Pfam" id="PF01636">
    <property type="entry name" value="APH"/>
    <property type="match status" value="1"/>
</dbReference>
<dbReference type="EMBL" id="WPOM01000032">
    <property type="protein sequence ID" value="MVN33983.1"/>
    <property type="molecule type" value="Genomic_DNA"/>
</dbReference>
<keyword evidence="2" id="KW-0548">Nucleotidyltransferase</keyword>
<dbReference type="InterPro" id="IPR036390">
    <property type="entry name" value="WH_DNA-bd_sf"/>
</dbReference>
<dbReference type="InterPro" id="IPR036388">
    <property type="entry name" value="WH-like_DNA-bd_sf"/>
</dbReference>
<dbReference type="Pfam" id="PF12804">
    <property type="entry name" value="NTP_transf_3"/>
    <property type="match status" value="1"/>
</dbReference>
<evidence type="ECO:0000259" key="3">
    <source>
        <dbReference type="Pfam" id="PF01636"/>
    </source>
</evidence>
<dbReference type="SUPFAM" id="SSF56112">
    <property type="entry name" value="Protein kinase-like (PK-like)"/>
    <property type="match status" value="1"/>
</dbReference>
<dbReference type="SUPFAM" id="SSF53448">
    <property type="entry name" value="Nucleotide-diphospho-sugar transferases"/>
    <property type="match status" value="1"/>
</dbReference>
<dbReference type="AlphaFoldDB" id="A0A369N0G0"/>
<dbReference type="PANTHER" id="PTHR43584">
    <property type="entry name" value="NUCLEOTIDYL TRANSFERASE"/>
    <property type="match status" value="1"/>
</dbReference>
<dbReference type="InterPro" id="IPR002575">
    <property type="entry name" value="Aminoglycoside_PTrfase"/>
</dbReference>
<dbReference type="CDD" id="cd00093">
    <property type="entry name" value="HTH_XRE"/>
    <property type="match status" value="1"/>
</dbReference>
<dbReference type="OMA" id="YKWTGTM"/>
<dbReference type="InterPro" id="IPR001387">
    <property type="entry name" value="Cro/C1-type_HTH"/>
</dbReference>
<organism evidence="5 6">
    <name type="scientific">Eggerthella lenta</name>
    <name type="common">Eubacterium lentum</name>
    <dbReference type="NCBI Taxonomy" id="84112"/>
    <lineage>
        <taxon>Bacteria</taxon>
        <taxon>Bacillati</taxon>
        <taxon>Actinomycetota</taxon>
        <taxon>Coriobacteriia</taxon>
        <taxon>Eggerthellales</taxon>
        <taxon>Eggerthellaceae</taxon>
        <taxon>Eggerthella</taxon>
    </lineage>
</organism>
<dbReference type="Proteomes" id="UP000436429">
    <property type="component" value="Unassembled WGS sequence"/>
</dbReference>
<evidence type="ECO:0000313" key="5">
    <source>
        <dbReference type="EMBL" id="MVN33983.1"/>
    </source>
</evidence>
<dbReference type="InterPro" id="IPR050065">
    <property type="entry name" value="GlmU-like"/>
</dbReference>
<dbReference type="Gene3D" id="1.10.10.10">
    <property type="entry name" value="Winged helix-like DNA-binding domain superfamily/Winged helix DNA-binding domain"/>
    <property type="match status" value="1"/>
</dbReference>
<comment type="caution">
    <text evidence="5">The sequence shown here is derived from an EMBL/GenBank/DDBJ whole genome shotgun (WGS) entry which is preliminary data.</text>
</comment>
<dbReference type="Gene3D" id="3.90.1200.10">
    <property type="match status" value="1"/>
</dbReference>
<dbReference type="InterPro" id="IPR011009">
    <property type="entry name" value="Kinase-like_dom_sf"/>
</dbReference>
<dbReference type="PANTHER" id="PTHR43584:SF5">
    <property type="entry name" value="PROTEIN LICC"/>
    <property type="match status" value="1"/>
</dbReference>
<accession>A0A369N0G0</accession>
<name>A0A369N0G0_EGGLN</name>
<evidence type="ECO:0000313" key="6">
    <source>
        <dbReference type="Proteomes" id="UP000436429"/>
    </source>
</evidence>
<sequence length="595" mass="68493">MAFTHNQFKVIYELWKKPGLTQREIAERTGLGLATVNAAYKECSAEELIEHGRITAKGMAALRPYAVDNAVILAAGLSSRFAPISYERPKGLLRVRGDILIERQIEQLQAAGINDIVVVVGYKKEAFFYLEEKYGVKIVVNRAYAERNNNSSLMLVKEVLGNTYICSSDNYFAENPFESHVWKAYYAAQYAEGKTEEWCLTAGAHDRIVKVEIGGQNAWYMIGQAYFDREFSERFRSILETEYDLPQTRDKLWEDLYIEHIKELDMQIRRYEAPIIHEFDSLNELRDFDPMFLENLDSEIFDNICVVLGCEKSEIHDVYPLKQGLTNLSCHFATNDGEYVYRNPGVGTELIVDREAELEALQAAKLLGLDDTFVFANPKRGWKISRFVRDCSNLDAHNDAELKMAMEMARKLHESNARVARSFSFYEEGKSYERKTLDRGQIDIPDYWDMSSQATKLNELLIKDSGRPVLCHNDFFGLNFLVANDGSVSLIDWEYAGMGDYANDFGTFSVCEQLTEEEMLHALTYYFGRTPTEREWFHNLGQVGMAGWCWYAWSLLKEAEGEDVGEWAYIYYRYGKTYLRRALDLYDAVGMDKAN</sequence>
<dbReference type="Pfam" id="PF13412">
    <property type="entry name" value="HTH_24"/>
    <property type="match status" value="1"/>
</dbReference>
<evidence type="ECO:0000256" key="1">
    <source>
        <dbReference type="ARBA" id="ARBA00022679"/>
    </source>
</evidence>
<proteinExistence type="predicted"/>
<keyword evidence="1 5" id="KW-0808">Transferase</keyword>
<dbReference type="InterPro" id="IPR029044">
    <property type="entry name" value="Nucleotide-diphossugar_trans"/>
</dbReference>
<dbReference type="CDD" id="cd05151">
    <property type="entry name" value="ChoK-like"/>
    <property type="match status" value="1"/>
</dbReference>
<reference evidence="5 6" key="1">
    <citation type="submission" date="2019-11" db="EMBL/GenBank/DDBJ databases">
        <title>Whole genome shotgun sequencing (WGS) data from Adlercreutzia equolifaciens ResAG-91, Eggerthella lenta MRI-F36, MRI-F37, MRI-F40, ResAG-49, ResAG-88, ResAG-121, ResAG-145, and Gordonibacter sp. ResAG-5, ResAG-26, ResAG-43, ResAG-50, ResAG-59.</title>
        <authorList>
            <person name="Stoll D.A."/>
            <person name="Danylec N."/>
            <person name="Franz C.M.A.P."/>
            <person name="Huch M."/>
        </authorList>
    </citation>
    <scope>NUCLEOTIDE SEQUENCE [LARGE SCALE GENOMIC DNA]</scope>
    <source>
        <strain evidence="5 6">ResAG-88</strain>
    </source>
</reference>
<feature type="domain" description="MobA-like NTP transferase" evidence="4">
    <location>
        <begin position="70"/>
        <end position="148"/>
    </location>
</feature>
<dbReference type="Gene3D" id="3.90.550.10">
    <property type="entry name" value="Spore Coat Polysaccharide Biosynthesis Protein SpsA, Chain A"/>
    <property type="match status" value="1"/>
</dbReference>
<dbReference type="GO" id="GO:0016779">
    <property type="term" value="F:nucleotidyltransferase activity"/>
    <property type="evidence" value="ECO:0007669"/>
    <property type="project" value="UniProtKB-KW"/>
</dbReference>
<evidence type="ECO:0000256" key="2">
    <source>
        <dbReference type="ARBA" id="ARBA00022695"/>
    </source>
</evidence>
<dbReference type="CDD" id="cd02523">
    <property type="entry name" value="PC_cytidylyltransferase"/>
    <property type="match status" value="1"/>
</dbReference>